<proteinExistence type="predicted"/>
<evidence type="ECO:0000313" key="1">
    <source>
        <dbReference type="EMBL" id="KAK5701933.1"/>
    </source>
</evidence>
<reference evidence="1" key="1">
    <citation type="submission" date="2023-08" db="EMBL/GenBank/DDBJ databases">
        <title>Black Yeasts Isolated from many extreme environments.</title>
        <authorList>
            <person name="Coleine C."/>
            <person name="Stajich J.E."/>
            <person name="Selbmann L."/>
        </authorList>
    </citation>
    <scope>NUCLEOTIDE SEQUENCE</scope>
    <source>
        <strain evidence="1">CCFEE 5810</strain>
    </source>
</reference>
<organism evidence="1 2">
    <name type="scientific">Elasticomyces elasticus</name>
    <dbReference type="NCBI Taxonomy" id="574655"/>
    <lineage>
        <taxon>Eukaryota</taxon>
        <taxon>Fungi</taxon>
        <taxon>Dikarya</taxon>
        <taxon>Ascomycota</taxon>
        <taxon>Pezizomycotina</taxon>
        <taxon>Dothideomycetes</taxon>
        <taxon>Dothideomycetidae</taxon>
        <taxon>Mycosphaerellales</taxon>
        <taxon>Teratosphaeriaceae</taxon>
        <taxon>Elasticomyces</taxon>
    </lineage>
</organism>
<dbReference type="EMBL" id="JAVRQU010000006">
    <property type="protein sequence ID" value="KAK5701933.1"/>
    <property type="molecule type" value="Genomic_DNA"/>
</dbReference>
<gene>
    <name evidence="1" type="ORF">LTR97_004751</name>
</gene>
<evidence type="ECO:0000313" key="2">
    <source>
        <dbReference type="Proteomes" id="UP001310594"/>
    </source>
</evidence>
<accession>A0AAN8A2N4</accession>
<sequence>MAPKQHDKRDDYWRVDSKLNRMSQSDLRYHLSETNYPSTNGLSKERLLWYARRVQRGQLCYHQCSDSELQKFARDRGLRVPGNQFRKKAYIDALEKADLVETFAKFVNLAPELRTLVYGYYLDEFEEQLDCPTQPPLARSCRLARKESLPLFYDRTRLNIKLDVSWASRCLQFDAQVMSFVLGLSDDTWSMVRKLRFETDLDPEGHDGTLVRTMMQRMTIVIVTYKSKESTWGIQSSLPYAQTVAFRDARSANLYNQVNDALQPTAGNVRRLMGEVVLSAKRVYAVRRGIEKVYFA</sequence>
<dbReference type="Proteomes" id="UP001310594">
    <property type="component" value="Unassembled WGS sequence"/>
</dbReference>
<protein>
    <submittedName>
        <fullName evidence="1">Uncharacterized protein</fullName>
    </submittedName>
</protein>
<comment type="caution">
    <text evidence="1">The sequence shown here is derived from an EMBL/GenBank/DDBJ whole genome shotgun (WGS) entry which is preliminary data.</text>
</comment>
<dbReference type="AlphaFoldDB" id="A0AAN8A2N4"/>
<name>A0AAN8A2N4_9PEZI</name>